<dbReference type="InterPro" id="IPR051380">
    <property type="entry name" value="pH-response_reg_palI/RIM9"/>
</dbReference>
<evidence type="ECO:0000313" key="3">
    <source>
        <dbReference type="Proteomes" id="UP000603453"/>
    </source>
</evidence>
<protein>
    <submittedName>
        <fullName evidence="2">Uncharacterized protein</fullName>
    </submittedName>
</protein>
<dbReference type="PANTHER" id="PTHR28013:SF4">
    <property type="entry name" value="MARVEL DOMAIN-CONTAINING PROTEIN"/>
    <property type="match status" value="1"/>
</dbReference>
<evidence type="ECO:0000313" key="2">
    <source>
        <dbReference type="EMBL" id="KAG2210992.1"/>
    </source>
</evidence>
<dbReference type="InterPro" id="IPR009571">
    <property type="entry name" value="SUR7/Rim9-like_fungi"/>
</dbReference>
<keyword evidence="3" id="KW-1185">Reference proteome</keyword>
<dbReference type="OrthoDB" id="2274012at2759"/>
<feature type="transmembrane region" description="Helical" evidence="1">
    <location>
        <begin position="114"/>
        <end position="135"/>
    </location>
</feature>
<dbReference type="GO" id="GO:0035838">
    <property type="term" value="C:growing cell tip"/>
    <property type="evidence" value="ECO:0007669"/>
    <property type="project" value="TreeGrafter"/>
</dbReference>
<name>A0A8H7RHC5_9FUNG</name>
<dbReference type="PANTHER" id="PTHR28013">
    <property type="entry name" value="PROTEIN DCV1-RELATED"/>
    <property type="match status" value="1"/>
</dbReference>
<organism evidence="2 3">
    <name type="scientific">Mucor saturninus</name>
    <dbReference type="NCBI Taxonomy" id="64648"/>
    <lineage>
        <taxon>Eukaryota</taxon>
        <taxon>Fungi</taxon>
        <taxon>Fungi incertae sedis</taxon>
        <taxon>Mucoromycota</taxon>
        <taxon>Mucoromycotina</taxon>
        <taxon>Mucoromycetes</taxon>
        <taxon>Mucorales</taxon>
        <taxon>Mucorineae</taxon>
        <taxon>Mucoraceae</taxon>
        <taxon>Mucor</taxon>
    </lineage>
</organism>
<dbReference type="Gene3D" id="1.20.140.150">
    <property type="match status" value="1"/>
</dbReference>
<feature type="transmembrane region" description="Helical" evidence="1">
    <location>
        <begin position="147"/>
        <end position="171"/>
    </location>
</feature>
<gene>
    <name evidence="2" type="ORF">INT47_000152</name>
</gene>
<keyword evidence="1" id="KW-1133">Transmembrane helix</keyword>
<feature type="transmembrane region" description="Helical" evidence="1">
    <location>
        <begin position="191"/>
        <end position="214"/>
    </location>
</feature>
<dbReference type="GO" id="GO:0005886">
    <property type="term" value="C:plasma membrane"/>
    <property type="evidence" value="ECO:0007669"/>
    <property type="project" value="InterPro"/>
</dbReference>
<keyword evidence="1" id="KW-0812">Transmembrane</keyword>
<proteinExistence type="predicted"/>
<comment type="caution">
    <text evidence="2">The sequence shown here is derived from an EMBL/GenBank/DDBJ whole genome shotgun (WGS) entry which is preliminary data.</text>
</comment>
<dbReference type="GO" id="GO:0032153">
    <property type="term" value="C:cell division site"/>
    <property type="evidence" value="ECO:0007669"/>
    <property type="project" value="TreeGrafter"/>
</dbReference>
<keyword evidence="1" id="KW-0472">Membrane</keyword>
<dbReference type="AlphaFoldDB" id="A0A8H7RHC5"/>
<accession>A0A8H7RHC5</accession>
<sequence>MALHFITLIFTISSLVLLLIANLGTTFPSTFLPSIYLVQLNEAVTGRYIRYGVYSSCLYYPDSNVAHSCTKKMPGYLFDSKQFAEACGADLTNVSMVEPFEKVIADANFSTFKFILLIMPAVILAFLAFVCVMLIRKMRKNNIIPFIGTFTSLFGFFAGGAGLALTIVTFWKGLEKLEPRVEGLSHQWGPSIYLVGVGSGCALFAFVCFVISLFSHSSDKYKRETYNLYDYSEGGANSTSPKPYDATTKLNSSVKHDSYSDYYHTVSSPTVPTYPSYYQPQQQYQQQYNSKETSYQQPSGNYY</sequence>
<dbReference type="EMBL" id="JAEPRD010000010">
    <property type="protein sequence ID" value="KAG2210992.1"/>
    <property type="molecule type" value="Genomic_DNA"/>
</dbReference>
<dbReference type="Pfam" id="PF06687">
    <property type="entry name" value="SUR7"/>
    <property type="match status" value="1"/>
</dbReference>
<reference evidence="2" key="1">
    <citation type="submission" date="2020-12" db="EMBL/GenBank/DDBJ databases">
        <title>Metabolic potential, ecology and presence of endohyphal bacteria is reflected in genomic diversity of Mucoromycotina.</title>
        <authorList>
            <person name="Muszewska A."/>
            <person name="Okrasinska A."/>
            <person name="Steczkiewicz K."/>
            <person name="Drgas O."/>
            <person name="Orlowska M."/>
            <person name="Perlinska-Lenart U."/>
            <person name="Aleksandrzak-Piekarczyk T."/>
            <person name="Szatraj K."/>
            <person name="Zielenkiewicz U."/>
            <person name="Pilsyk S."/>
            <person name="Malc E."/>
            <person name="Mieczkowski P."/>
            <person name="Kruszewska J.S."/>
            <person name="Biernat P."/>
            <person name="Pawlowska J."/>
        </authorList>
    </citation>
    <scope>NUCLEOTIDE SEQUENCE</scope>
    <source>
        <strain evidence="2">WA0000017839</strain>
    </source>
</reference>
<dbReference type="Proteomes" id="UP000603453">
    <property type="component" value="Unassembled WGS sequence"/>
</dbReference>
<evidence type="ECO:0000256" key="1">
    <source>
        <dbReference type="SAM" id="Phobius"/>
    </source>
</evidence>